<sequence length="754" mass="87356">MGLCNYQATNNAMGTVQRKPGRGDTTLSVSCSDKIARWNVVGVQGALLSYFLEPVYVSSITVGSCHPSTENLVVEDNLRRALHERILPLSDKLITPFRANKPTFWVAPLPLKEFQHAETALDTLTCGYSICWNMSGLHEVILGTTGRKQGTSSKGAMFPSTEASLCKKRLLILFFSLAHHLWAQDAITELSYRELKDRATDYSFASKSFKGSPHFGSWFLKPHDFEPYIISGREMTDEESPINVKRLLLTIMEAGILKKFSSSIKAHTLTTTATTTFLLVFCLLSLLLISTSLWIDPGKYSGLFSYGNTGLRQSSYRSEAPIIEYPLKCTAWNEANKTCPRTHPVTHAPDPLSKNATCPEYFRWIHEDLRHWKETGITREMLEGARNNAHFRLVILDGKVYVEKYRESMLYRVWFTVWGIVQLARWYPGKLPDLELMFDSEDRPVIPARDLGARPLFRYCSDWEHMDIVFPDWSFWGWPEINIKPWRSVMKDIKIGNSKSKWRDRVPYAYWKGNPHVAPWRADLLKCNVTDKDDWNTRLYIQDWNEEYKRGFNNSNLGDQCTYRYKIYIEGWAWSVSEKYIFACDSPVLYMTPRFYDFFIRGMVPQRHYWPVKDHDKCRSLKFAVEYGNNHPEKAEAIGAAGSRFIQEDMKMEYIFDYIFHLLNEYSKLLKFKPEIPPKATEVCAESIACPADELWRKSMEESLEKSPSNTNPCSLPAAYDPEELKAFIDEKAKLTMEVERWESEYWEMQTKVR</sequence>
<dbReference type="SMART" id="SM00672">
    <property type="entry name" value="CAP10"/>
    <property type="match status" value="1"/>
</dbReference>
<keyword evidence="1" id="KW-1133">Transmembrane helix</keyword>
<protein>
    <submittedName>
        <fullName evidence="3">OLC1v1039203C1</fullName>
    </submittedName>
</protein>
<evidence type="ECO:0000313" key="4">
    <source>
        <dbReference type="Proteomes" id="UP001161247"/>
    </source>
</evidence>
<gene>
    <name evidence="3" type="ORF">OLC1_LOCUS11297</name>
</gene>
<dbReference type="PANTHER" id="PTHR12203">
    <property type="entry name" value="KDEL LYS-ASP-GLU-LEU CONTAINING - RELATED"/>
    <property type="match status" value="1"/>
</dbReference>
<evidence type="ECO:0000259" key="2">
    <source>
        <dbReference type="PROSITE" id="PS50141"/>
    </source>
</evidence>
<dbReference type="Pfam" id="PF02137">
    <property type="entry name" value="A_deamin"/>
    <property type="match status" value="1"/>
</dbReference>
<name>A0AAV1D1Q6_OLDCO</name>
<feature type="domain" description="A to I editase" evidence="2">
    <location>
        <begin position="23"/>
        <end position="228"/>
    </location>
</feature>
<dbReference type="PROSITE" id="PS50141">
    <property type="entry name" value="A_DEAMIN_EDITASE"/>
    <property type="match status" value="1"/>
</dbReference>
<keyword evidence="4" id="KW-1185">Reference proteome</keyword>
<dbReference type="GO" id="GO:0003723">
    <property type="term" value="F:RNA binding"/>
    <property type="evidence" value="ECO:0007669"/>
    <property type="project" value="InterPro"/>
</dbReference>
<evidence type="ECO:0000256" key="1">
    <source>
        <dbReference type="SAM" id="Phobius"/>
    </source>
</evidence>
<keyword evidence="1" id="KW-0812">Transmembrane</keyword>
<dbReference type="SMART" id="SM00552">
    <property type="entry name" value="ADEAMc"/>
    <property type="match status" value="1"/>
</dbReference>
<organism evidence="3 4">
    <name type="scientific">Oldenlandia corymbosa var. corymbosa</name>
    <dbReference type="NCBI Taxonomy" id="529605"/>
    <lineage>
        <taxon>Eukaryota</taxon>
        <taxon>Viridiplantae</taxon>
        <taxon>Streptophyta</taxon>
        <taxon>Embryophyta</taxon>
        <taxon>Tracheophyta</taxon>
        <taxon>Spermatophyta</taxon>
        <taxon>Magnoliopsida</taxon>
        <taxon>eudicotyledons</taxon>
        <taxon>Gunneridae</taxon>
        <taxon>Pentapetalae</taxon>
        <taxon>asterids</taxon>
        <taxon>lamiids</taxon>
        <taxon>Gentianales</taxon>
        <taxon>Rubiaceae</taxon>
        <taxon>Rubioideae</taxon>
        <taxon>Spermacoceae</taxon>
        <taxon>Hedyotis-Oldenlandia complex</taxon>
        <taxon>Oldenlandia</taxon>
    </lineage>
</organism>
<keyword evidence="1" id="KW-0472">Membrane</keyword>
<accession>A0AAV1D1Q6</accession>
<dbReference type="PANTHER" id="PTHR12203:SF74">
    <property type="entry name" value="GLYCOSYLTRANSFERASE"/>
    <property type="match status" value="1"/>
</dbReference>
<reference evidence="3" key="1">
    <citation type="submission" date="2023-03" db="EMBL/GenBank/DDBJ databases">
        <authorList>
            <person name="Julca I."/>
        </authorList>
    </citation>
    <scope>NUCLEOTIDE SEQUENCE</scope>
</reference>
<dbReference type="InterPro" id="IPR006598">
    <property type="entry name" value="CAP10"/>
</dbReference>
<dbReference type="InterPro" id="IPR002466">
    <property type="entry name" value="A_deamin"/>
</dbReference>
<dbReference type="GO" id="GO:0004000">
    <property type="term" value="F:adenosine deaminase activity"/>
    <property type="evidence" value="ECO:0007669"/>
    <property type="project" value="InterPro"/>
</dbReference>
<proteinExistence type="predicted"/>
<dbReference type="Proteomes" id="UP001161247">
    <property type="component" value="Chromosome 4"/>
</dbReference>
<feature type="transmembrane region" description="Helical" evidence="1">
    <location>
        <begin position="277"/>
        <end position="295"/>
    </location>
</feature>
<dbReference type="InterPro" id="IPR051091">
    <property type="entry name" value="O-Glucosyltr/Glycosyltrsf_90"/>
</dbReference>
<dbReference type="GO" id="GO:0006396">
    <property type="term" value="P:RNA processing"/>
    <property type="evidence" value="ECO:0007669"/>
    <property type="project" value="InterPro"/>
</dbReference>
<dbReference type="EMBL" id="OX459121">
    <property type="protein sequence ID" value="CAI9101789.1"/>
    <property type="molecule type" value="Genomic_DNA"/>
</dbReference>
<dbReference type="Pfam" id="PF05686">
    <property type="entry name" value="Glyco_transf_90"/>
    <property type="match status" value="1"/>
</dbReference>
<dbReference type="AlphaFoldDB" id="A0AAV1D1Q6"/>
<evidence type="ECO:0000313" key="3">
    <source>
        <dbReference type="EMBL" id="CAI9101789.1"/>
    </source>
</evidence>